<gene>
    <name evidence="3" type="ORF">F480_01170</name>
</gene>
<reference evidence="3 4" key="1">
    <citation type="submission" date="2014-01" db="EMBL/GenBank/DDBJ databases">
        <authorList>
            <person name="Zuccon D."/>
        </authorList>
    </citation>
    <scope>NUCLEOTIDE SEQUENCE [LARGE SCALE GENOMIC DNA]</scope>
    <source>
        <strain evidence="3 4">Y31</strain>
    </source>
</reference>
<comment type="similarity">
    <text evidence="1">Belongs to the sulfur carrier protein TusA family.</text>
</comment>
<dbReference type="SUPFAM" id="SSF64307">
    <property type="entry name" value="SirA-like"/>
    <property type="match status" value="1"/>
</dbReference>
<name>A0A179D046_BIBTR</name>
<organism evidence="3 4">
    <name type="scientific">Bibersteinia trehalosi Y31</name>
    <dbReference type="NCBI Taxonomy" id="1261658"/>
    <lineage>
        <taxon>Bacteria</taxon>
        <taxon>Pseudomonadati</taxon>
        <taxon>Pseudomonadota</taxon>
        <taxon>Gammaproteobacteria</taxon>
        <taxon>Pasteurellales</taxon>
        <taxon>Pasteurellaceae</taxon>
        <taxon>Bibersteinia</taxon>
    </lineage>
</organism>
<evidence type="ECO:0000256" key="1">
    <source>
        <dbReference type="ARBA" id="ARBA00008984"/>
    </source>
</evidence>
<dbReference type="InterPro" id="IPR001455">
    <property type="entry name" value="TusA-like"/>
</dbReference>
<comment type="caution">
    <text evidence="3">The sequence shown here is derived from an EMBL/GenBank/DDBJ whole genome shotgun (WGS) entry which is preliminary data.</text>
</comment>
<dbReference type="CDD" id="cd00291">
    <property type="entry name" value="SirA_YedF_YeeD"/>
    <property type="match status" value="1"/>
</dbReference>
<protein>
    <submittedName>
        <fullName evidence="3">Preprotein translocase subunit TatB</fullName>
    </submittedName>
</protein>
<dbReference type="PROSITE" id="PS01148">
    <property type="entry name" value="UPF0033"/>
    <property type="match status" value="1"/>
</dbReference>
<feature type="domain" description="UPF0033" evidence="2">
    <location>
        <begin position="5"/>
        <end position="29"/>
    </location>
</feature>
<dbReference type="EMBL" id="JACI01000001">
    <property type="protein sequence ID" value="OAQ15187.1"/>
    <property type="molecule type" value="Genomic_DNA"/>
</dbReference>
<dbReference type="PATRIC" id="fig|1261658.3.peg.240"/>
<dbReference type="Proteomes" id="UP000078358">
    <property type="component" value="Unassembled WGS sequence"/>
</dbReference>
<dbReference type="PANTHER" id="PTHR33279">
    <property type="entry name" value="SULFUR CARRIER PROTEIN YEDF-RELATED"/>
    <property type="match status" value="1"/>
</dbReference>
<dbReference type="RefSeq" id="WP_064317980.1">
    <property type="nucleotide sequence ID" value="NZ_JACI01000001.1"/>
</dbReference>
<sequence length="76" mass="8657">MEYQLDLTAYRCPLPLLMIKKALATLAKGDVLWVTLAAHSSVEDIRLLCSELGYEFQSKQPVNQTDKRLVFAIFLQ</sequence>
<dbReference type="PANTHER" id="PTHR33279:SF6">
    <property type="entry name" value="SULFUR CARRIER PROTEIN YEDF-RELATED"/>
    <property type="match status" value="1"/>
</dbReference>
<evidence type="ECO:0000313" key="3">
    <source>
        <dbReference type="EMBL" id="OAQ15187.1"/>
    </source>
</evidence>
<dbReference type="Pfam" id="PF01206">
    <property type="entry name" value="TusA"/>
    <property type="match status" value="1"/>
</dbReference>
<evidence type="ECO:0000313" key="4">
    <source>
        <dbReference type="Proteomes" id="UP000078358"/>
    </source>
</evidence>
<accession>A0A179D046</accession>
<dbReference type="Gene3D" id="3.30.110.40">
    <property type="entry name" value="TusA-like domain"/>
    <property type="match status" value="1"/>
</dbReference>
<evidence type="ECO:0000259" key="2">
    <source>
        <dbReference type="PROSITE" id="PS01148"/>
    </source>
</evidence>
<proteinExistence type="inferred from homology"/>
<dbReference type="AlphaFoldDB" id="A0A179D046"/>
<dbReference type="InterPro" id="IPR036868">
    <property type="entry name" value="TusA-like_sf"/>
</dbReference>